<evidence type="ECO:0000256" key="1">
    <source>
        <dbReference type="ARBA" id="ARBA00004651"/>
    </source>
</evidence>
<name>A0A502DQS9_9BURK</name>
<evidence type="ECO:0000256" key="4">
    <source>
        <dbReference type="ARBA" id="ARBA00022989"/>
    </source>
</evidence>
<dbReference type="GO" id="GO:0005886">
    <property type="term" value="C:plasma membrane"/>
    <property type="evidence" value="ECO:0007669"/>
    <property type="project" value="UniProtKB-SubCell"/>
</dbReference>
<reference evidence="7 8" key="1">
    <citation type="journal article" date="2019" name="Environ. Microbiol.">
        <title>Species interactions and distinct microbial communities in high Arctic permafrost affected cryosols are associated with the CH4 and CO2 gas fluxes.</title>
        <authorList>
            <person name="Altshuler I."/>
            <person name="Hamel J."/>
            <person name="Turney S."/>
            <person name="Magnuson E."/>
            <person name="Levesque R."/>
            <person name="Greer C."/>
            <person name="Whyte L.G."/>
        </authorList>
    </citation>
    <scope>NUCLEOTIDE SEQUENCE [LARGE SCALE GENOMIC DNA]</scope>
    <source>
        <strain evidence="7 8">S06.C</strain>
    </source>
</reference>
<feature type="transmembrane region" description="Helical" evidence="6">
    <location>
        <begin position="31"/>
        <end position="50"/>
    </location>
</feature>
<organism evidence="7 8">
    <name type="scientific">Variovorax guangxiensis</name>
    <dbReference type="NCBI Taxonomy" id="1775474"/>
    <lineage>
        <taxon>Bacteria</taxon>
        <taxon>Pseudomonadati</taxon>
        <taxon>Pseudomonadota</taxon>
        <taxon>Betaproteobacteria</taxon>
        <taxon>Burkholderiales</taxon>
        <taxon>Comamonadaceae</taxon>
        <taxon>Variovorax</taxon>
    </lineage>
</organism>
<dbReference type="EMBL" id="RCZI01000003">
    <property type="protein sequence ID" value="TPG27727.1"/>
    <property type="molecule type" value="Genomic_DNA"/>
</dbReference>
<dbReference type="RefSeq" id="WP_140842594.1">
    <property type="nucleotide sequence ID" value="NZ_RCZI01000003.1"/>
</dbReference>
<keyword evidence="5 6" id="KW-0472">Membrane</keyword>
<dbReference type="Pfam" id="PF03788">
    <property type="entry name" value="LrgA"/>
    <property type="match status" value="1"/>
</dbReference>
<evidence type="ECO:0000313" key="8">
    <source>
        <dbReference type="Proteomes" id="UP000319212"/>
    </source>
</evidence>
<feature type="transmembrane region" description="Helical" evidence="6">
    <location>
        <begin position="86"/>
        <end position="109"/>
    </location>
</feature>
<evidence type="ECO:0000256" key="3">
    <source>
        <dbReference type="ARBA" id="ARBA00022692"/>
    </source>
</evidence>
<dbReference type="PANTHER" id="PTHR33931:SF2">
    <property type="entry name" value="HOLIN-LIKE PROTEIN CIDA"/>
    <property type="match status" value="1"/>
</dbReference>
<protein>
    <submittedName>
        <fullName evidence="7">CidA/LrgA family protein</fullName>
    </submittedName>
</protein>
<evidence type="ECO:0000256" key="5">
    <source>
        <dbReference type="ARBA" id="ARBA00023136"/>
    </source>
</evidence>
<accession>A0A502DQS9</accession>
<keyword evidence="4 6" id="KW-1133">Transmembrane helix</keyword>
<dbReference type="PANTHER" id="PTHR33931">
    <property type="entry name" value="HOLIN-LIKE PROTEIN CIDA-RELATED"/>
    <property type="match status" value="1"/>
</dbReference>
<dbReference type="AlphaFoldDB" id="A0A502DQS9"/>
<comment type="subcellular location">
    <subcellularLocation>
        <location evidence="1">Cell membrane</location>
        <topology evidence="1">Multi-pass membrane protein</topology>
    </subcellularLocation>
</comment>
<keyword evidence="2" id="KW-1003">Cell membrane</keyword>
<sequence>MIHAFAALLALQLLGELLVHAFGLPLPGALLGMLLLFAGLLVIGRVPDALNRTAGTLLQNMMLLFVPAVTGVMVHFHRVAKEWQPFLVACVVGAVVTLAVTALTLNWLLKRMAPAR</sequence>
<dbReference type="OrthoDB" id="385012at2"/>
<evidence type="ECO:0000256" key="2">
    <source>
        <dbReference type="ARBA" id="ARBA00022475"/>
    </source>
</evidence>
<evidence type="ECO:0000256" key="6">
    <source>
        <dbReference type="SAM" id="Phobius"/>
    </source>
</evidence>
<proteinExistence type="predicted"/>
<dbReference type="Proteomes" id="UP000319212">
    <property type="component" value="Unassembled WGS sequence"/>
</dbReference>
<evidence type="ECO:0000313" key="7">
    <source>
        <dbReference type="EMBL" id="TPG27727.1"/>
    </source>
</evidence>
<comment type="caution">
    <text evidence="7">The sequence shown here is derived from an EMBL/GenBank/DDBJ whole genome shotgun (WGS) entry which is preliminary data.</text>
</comment>
<feature type="transmembrane region" description="Helical" evidence="6">
    <location>
        <begin position="62"/>
        <end position="80"/>
    </location>
</feature>
<gene>
    <name evidence="7" type="ORF">EAH82_13305</name>
</gene>
<keyword evidence="3 6" id="KW-0812">Transmembrane</keyword>
<dbReference type="InterPro" id="IPR005538">
    <property type="entry name" value="LrgA/CidA"/>
</dbReference>